<protein>
    <recommendedName>
        <fullName evidence="3">TIGR02453 family protein</fullName>
    </recommendedName>
</protein>
<gene>
    <name evidence="1" type="ORF">NCTC11388_02517</name>
</gene>
<dbReference type="InterPro" id="IPR012808">
    <property type="entry name" value="CHP02453"/>
</dbReference>
<evidence type="ECO:0000313" key="1">
    <source>
        <dbReference type="EMBL" id="SUJ15695.1"/>
    </source>
</evidence>
<dbReference type="NCBIfam" id="TIGR02453">
    <property type="entry name" value="TIGR02453 family protein"/>
    <property type="match status" value="1"/>
</dbReference>
<dbReference type="PIRSF" id="PIRSF028451">
    <property type="entry name" value="UCP028451"/>
    <property type="match status" value="1"/>
</dbReference>
<accession>A0A380CAY0</accession>
<organism evidence="1 2">
    <name type="scientific">Sphingobacterium spiritivorum</name>
    <name type="common">Flavobacterium spiritivorum</name>
    <dbReference type="NCBI Taxonomy" id="258"/>
    <lineage>
        <taxon>Bacteria</taxon>
        <taxon>Pseudomonadati</taxon>
        <taxon>Bacteroidota</taxon>
        <taxon>Sphingobacteriia</taxon>
        <taxon>Sphingobacteriales</taxon>
        <taxon>Sphingobacteriaceae</taxon>
        <taxon>Sphingobacterium</taxon>
    </lineage>
</organism>
<proteinExistence type="predicted"/>
<dbReference type="Proteomes" id="UP000254893">
    <property type="component" value="Unassembled WGS sequence"/>
</dbReference>
<dbReference type="EMBL" id="UGYW01000002">
    <property type="protein sequence ID" value="SUJ15695.1"/>
    <property type="molecule type" value="Genomic_DNA"/>
</dbReference>
<dbReference type="PANTHER" id="PTHR36452:SF1">
    <property type="entry name" value="DUF2461 DOMAIN-CONTAINING PROTEIN"/>
    <property type="match status" value="1"/>
</dbReference>
<dbReference type="AlphaFoldDB" id="A0A380CAY0"/>
<evidence type="ECO:0000313" key="2">
    <source>
        <dbReference type="Proteomes" id="UP000254893"/>
    </source>
</evidence>
<reference evidence="1 2" key="1">
    <citation type="submission" date="2018-06" db="EMBL/GenBank/DDBJ databases">
        <authorList>
            <consortium name="Pathogen Informatics"/>
            <person name="Doyle S."/>
        </authorList>
    </citation>
    <scope>NUCLEOTIDE SEQUENCE [LARGE SCALE GENOMIC DNA]</scope>
    <source>
        <strain evidence="1 2">NCTC11388</strain>
    </source>
</reference>
<dbReference type="PANTHER" id="PTHR36452">
    <property type="entry name" value="CHROMOSOME 12, WHOLE GENOME SHOTGUN SEQUENCE"/>
    <property type="match status" value="1"/>
</dbReference>
<dbReference type="InterPro" id="IPR015996">
    <property type="entry name" value="UCP028451"/>
</dbReference>
<dbReference type="RefSeq" id="WP_115170360.1">
    <property type="nucleotide sequence ID" value="NZ_UGYW01000002.1"/>
</dbReference>
<name>A0A380CAY0_SPHSI</name>
<sequence length="222" mass="25691">MAKIEKQTFSFLEALRPNNNREWFQDNRGLYEASLANVKAFIRGIIDALSAFDPHIHTDISESKCLFRIYRDTRFSNDKTPYKTWFSAGISVDGRKLDGPEYYLHIEPGKSFLGVGYWRPNKEHLDAIRQEIDYNAEGFYKALEDHQWKASDLSAEDKLVRPPAGYDASHPEIEILKLKSFILYRKFTDKELMASDALDKVIEAAHSMFAFKAYIHQAIDND</sequence>
<evidence type="ECO:0008006" key="3">
    <source>
        <dbReference type="Google" id="ProtNLM"/>
    </source>
</evidence>
<dbReference type="Pfam" id="PF09365">
    <property type="entry name" value="DUF2461"/>
    <property type="match status" value="1"/>
</dbReference>